<organism evidence="6 7">
    <name type="scientific">Dendrobium thyrsiflorum</name>
    <name type="common">Pinecone-like raceme dendrobium</name>
    <name type="synonym">Orchid</name>
    <dbReference type="NCBI Taxonomy" id="117978"/>
    <lineage>
        <taxon>Eukaryota</taxon>
        <taxon>Viridiplantae</taxon>
        <taxon>Streptophyta</taxon>
        <taxon>Embryophyta</taxon>
        <taxon>Tracheophyta</taxon>
        <taxon>Spermatophyta</taxon>
        <taxon>Magnoliopsida</taxon>
        <taxon>Liliopsida</taxon>
        <taxon>Asparagales</taxon>
        <taxon>Orchidaceae</taxon>
        <taxon>Epidendroideae</taxon>
        <taxon>Malaxideae</taxon>
        <taxon>Dendrobiinae</taxon>
        <taxon>Dendrobium</taxon>
    </lineage>
</organism>
<proteinExistence type="inferred from homology"/>
<dbReference type="PROSITE" id="PS50846">
    <property type="entry name" value="HMA_2"/>
    <property type="match status" value="2"/>
</dbReference>
<gene>
    <name evidence="6" type="ORF">M5K25_017456</name>
</gene>
<evidence type="ECO:0000256" key="3">
    <source>
        <dbReference type="ARBA" id="ARBA00024045"/>
    </source>
</evidence>
<comment type="similarity">
    <text evidence="3">Belongs to the HIPP family.</text>
</comment>
<keyword evidence="7" id="KW-1185">Reference proteome</keyword>
<dbReference type="InterPro" id="IPR044577">
    <property type="entry name" value="HIPP4/7/8/17/18/19"/>
</dbReference>
<feature type="domain" description="HMA" evidence="5">
    <location>
        <begin position="138"/>
        <end position="202"/>
    </location>
</feature>
<evidence type="ECO:0000256" key="2">
    <source>
        <dbReference type="ARBA" id="ARBA00023289"/>
    </source>
</evidence>
<comment type="caution">
    <text evidence="6">The sequence shown here is derived from an EMBL/GenBank/DDBJ whole genome shotgun (WGS) entry which is preliminary data.</text>
</comment>
<evidence type="ECO:0000256" key="1">
    <source>
        <dbReference type="ARBA" id="ARBA00022723"/>
    </source>
</evidence>
<dbReference type="CDD" id="cd00371">
    <property type="entry name" value="HMA"/>
    <property type="match status" value="2"/>
</dbReference>
<evidence type="ECO:0000313" key="6">
    <source>
        <dbReference type="EMBL" id="KAL0913961.1"/>
    </source>
</evidence>
<feature type="domain" description="HMA" evidence="5">
    <location>
        <begin position="48"/>
        <end position="111"/>
    </location>
</feature>
<protein>
    <recommendedName>
        <fullName evidence="5">HMA domain-containing protein</fullName>
    </recommendedName>
</protein>
<evidence type="ECO:0000256" key="4">
    <source>
        <dbReference type="SAM" id="Coils"/>
    </source>
</evidence>
<keyword evidence="4" id="KW-0175">Coiled coil</keyword>
<keyword evidence="2" id="KW-0636">Prenylation</keyword>
<keyword evidence="1" id="KW-0479">Metal-binding</keyword>
<name>A0ABD0UUM8_DENTH</name>
<dbReference type="Gene3D" id="3.30.70.100">
    <property type="match status" value="2"/>
</dbReference>
<dbReference type="EMBL" id="JANQDX010000013">
    <property type="protein sequence ID" value="KAL0913961.1"/>
    <property type="molecule type" value="Genomic_DNA"/>
</dbReference>
<dbReference type="PANTHER" id="PTHR46195:SF12">
    <property type="entry name" value="HEAVY METAL-ASSOCIATED ISOPRENYLATED PLANT PROTEIN 4"/>
    <property type="match status" value="1"/>
</dbReference>
<dbReference type="PANTHER" id="PTHR46195">
    <property type="entry name" value="HEAVY METAL-ASSOCIATED ISOPRENYLATED PLANT PROTEIN 7"/>
    <property type="match status" value="1"/>
</dbReference>
<evidence type="ECO:0000259" key="5">
    <source>
        <dbReference type="PROSITE" id="PS50846"/>
    </source>
</evidence>
<dbReference type="InterPro" id="IPR006121">
    <property type="entry name" value="HMA_dom"/>
</dbReference>
<keyword evidence="2" id="KW-0449">Lipoprotein</keyword>
<dbReference type="SUPFAM" id="SSF55008">
    <property type="entry name" value="HMA, heavy metal-associated domain"/>
    <property type="match status" value="2"/>
</dbReference>
<dbReference type="Proteomes" id="UP001552299">
    <property type="component" value="Unassembled WGS sequence"/>
</dbReference>
<reference evidence="6 7" key="1">
    <citation type="journal article" date="2024" name="Plant Biotechnol. J.">
        <title>Dendrobium thyrsiflorum genome and its molecular insights into genes involved in important horticultural traits.</title>
        <authorList>
            <person name="Chen B."/>
            <person name="Wang J.Y."/>
            <person name="Zheng P.J."/>
            <person name="Li K.L."/>
            <person name="Liang Y.M."/>
            <person name="Chen X.F."/>
            <person name="Zhang C."/>
            <person name="Zhao X."/>
            <person name="He X."/>
            <person name="Zhang G.Q."/>
            <person name="Liu Z.J."/>
            <person name="Xu Q."/>
        </authorList>
    </citation>
    <scope>NUCLEOTIDE SEQUENCE [LARGE SCALE GENOMIC DNA]</scope>
    <source>
        <strain evidence="6">GZMU011</strain>
    </source>
</reference>
<dbReference type="GO" id="GO:0046872">
    <property type="term" value="F:metal ion binding"/>
    <property type="evidence" value="ECO:0007669"/>
    <property type="project" value="UniProtKB-KW"/>
</dbReference>
<sequence>MTSGVQQAHYACQHGGLFELEDYELVAAMIASERKEQLEAKAKEKVQVITAIYKLNLHCNECGRAIEKPIIRTQGVENVYIDVENGKITVTGRFDAKKMHELIKKKSKRKVEWISFKPEDKGARKEEIVGKMRKEEVVKTAVIKLHLHCEKCENDLENKLLKLRGVHSVKIDRGEQTCTVVGIVEEEKLIEYIHKKAGKRGEIVQQKQMKKAEVKETKEDESEKKEELKSKDVALPYFIHCSHAPQWFSDENPNSCSVM</sequence>
<accession>A0ABD0UUM8</accession>
<dbReference type="InterPro" id="IPR036163">
    <property type="entry name" value="HMA_dom_sf"/>
</dbReference>
<evidence type="ECO:0000313" key="7">
    <source>
        <dbReference type="Proteomes" id="UP001552299"/>
    </source>
</evidence>
<dbReference type="Pfam" id="PF00403">
    <property type="entry name" value="HMA"/>
    <property type="match status" value="2"/>
</dbReference>
<dbReference type="AlphaFoldDB" id="A0ABD0UUM8"/>
<feature type="coiled-coil region" evidence="4">
    <location>
        <begin position="204"/>
        <end position="231"/>
    </location>
</feature>